<organism evidence="1 2">
    <name type="scientific">Idiomarina piscisalsi</name>
    <dbReference type="NCBI Taxonomy" id="1096243"/>
    <lineage>
        <taxon>Bacteria</taxon>
        <taxon>Pseudomonadati</taxon>
        <taxon>Pseudomonadota</taxon>
        <taxon>Gammaproteobacteria</taxon>
        <taxon>Alteromonadales</taxon>
        <taxon>Idiomarinaceae</taxon>
        <taxon>Idiomarina</taxon>
    </lineage>
</organism>
<comment type="caution">
    <text evidence="1">The sequence shown here is derived from an EMBL/GenBank/DDBJ whole genome shotgun (WGS) entry which is preliminary data.</text>
</comment>
<accession>A0A432YP37</accession>
<evidence type="ECO:0008006" key="3">
    <source>
        <dbReference type="Google" id="ProtNLM"/>
    </source>
</evidence>
<dbReference type="AlphaFoldDB" id="A0A432YP37"/>
<evidence type="ECO:0000313" key="1">
    <source>
        <dbReference type="EMBL" id="RUO62759.1"/>
    </source>
</evidence>
<dbReference type="Proteomes" id="UP000288361">
    <property type="component" value="Unassembled WGS sequence"/>
</dbReference>
<sequence>MQEKQLSPGFFTYAELQGMGYTVDDIVEKTVALSADDISGYDSQDNESQYWLKHRRNNMSLFVCAMQGDTMLGHFSAMRVKTDETMAFLEGKCSETEFTVVSGQDAQTAPHYVYISAVVVTKTLRNSSVAMKLIRQGYRLLNQYLKETPQAKGIFAEAYSEEGRRLCELFGMNNISANFYRKDR</sequence>
<protein>
    <recommendedName>
        <fullName evidence="3">N-acetyltransferase domain-containing protein</fullName>
    </recommendedName>
</protein>
<proteinExistence type="predicted"/>
<dbReference type="RefSeq" id="WP_126752623.1">
    <property type="nucleotide sequence ID" value="NZ_JBHUMT010000004.1"/>
</dbReference>
<name>A0A432YP37_9GAMM</name>
<gene>
    <name evidence="1" type="ORF">CWI73_09835</name>
</gene>
<dbReference type="EMBL" id="PIQA01000011">
    <property type="protein sequence ID" value="RUO62759.1"/>
    <property type="molecule type" value="Genomic_DNA"/>
</dbReference>
<reference evidence="1 2" key="1">
    <citation type="journal article" date="2011" name="Front. Microbiol.">
        <title>Genomic signatures of strain selection and enhancement in Bacillus atrophaeus var. globigii, a historical biowarfare simulant.</title>
        <authorList>
            <person name="Gibbons H.S."/>
            <person name="Broomall S.M."/>
            <person name="McNew L.A."/>
            <person name="Daligault H."/>
            <person name="Chapman C."/>
            <person name="Bruce D."/>
            <person name="Karavis M."/>
            <person name="Krepps M."/>
            <person name="McGregor P.A."/>
            <person name="Hong C."/>
            <person name="Park K.H."/>
            <person name="Akmal A."/>
            <person name="Feldman A."/>
            <person name="Lin J.S."/>
            <person name="Chang W.E."/>
            <person name="Higgs B.W."/>
            <person name="Demirev P."/>
            <person name="Lindquist J."/>
            <person name="Liem A."/>
            <person name="Fochler E."/>
            <person name="Read T.D."/>
            <person name="Tapia R."/>
            <person name="Johnson S."/>
            <person name="Bishop-Lilly K.A."/>
            <person name="Detter C."/>
            <person name="Han C."/>
            <person name="Sozhamannan S."/>
            <person name="Rosenzweig C.N."/>
            <person name="Skowronski E.W."/>
        </authorList>
    </citation>
    <scope>NUCLEOTIDE SEQUENCE [LARGE SCALE GENOMIC DNA]</scope>
    <source>
        <strain evidence="1 2">TPS4-2</strain>
    </source>
</reference>
<evidence type="ECO:0000313" key="2">
    <source>
        <dbReference type="Proteomes" id="UP000288361"/>
    </source>
</evidence>